<dbReference type="Pfam" id="PF04241">
    <property type="entry name" value="DUF423"/>
    <property type="match status" value="1"/>
</dbReference>
<protein>
    <recommendedName>
        <fullName evidence="8">DUF423 domain-containing protein</fullName>
    </recommendedName>
</protein>
<evidence type="ECO:0008006" key="8">
    <source>
        <dbReference type="Google" id="ProtNLM"/>
    </source>
</evidence>
<dbReference type="AlphaFoldDB" id="K3W8H3"/>
<dbReference type="InParanoid" id="K3W8H3"/>
<dbReference type="InterPro" id="IPR006696">
    <property type="entry name" value="DUF423"/>
</dbReference>
<organism evidence="6 7">
    <name type="scientific">Globisporangium ultimum (strain ATCC 200006 / CBS 805.95 / DAOM BR144)</name>
    <name type="common">Pythium ultimum</name>
    <dbReference type="NCBI Taxonomy" id="431595"/>
    <lineage>
        <taxon>Eukaryota</taxon>
        <taxon>Sar</taxon>
        <taxon>Stramenopiles</taxon>
        <taxon>Oomycota</taxon>
        <taxon>Peronosporomycetes</taxon>
        <taxon>Pythiales</taxon>
        <taxon>Pythiaceae</taxon>
        <taxon>Globisporangium</taxon>
    </lineage>
</organism>
<dbReference type="EnsemblProtists" id="PYU1_T001264">
    <property type="protein sequence ID" value="PYU1_T001264"/>
    <property type="gene ID" value="PYU1_G001264"/>
</dbReference>
<dbReference type="PANTHER" id="PTHR43461">
    <property type="entry name" value="TRANSMEMBRANE PROTEIN 256"/>
    <property type="match status" value="1"/>
</dbReference>
<comment type="subcellular location">
    <subcellularLocation>
        <location evidence="1">Membrane</location>
        <topology evidence="1">Multi-pass membrane protein</topology>
    </subcellularLocation>
</comment>
<dbReference type="EMBL" id="GL376626">
    <property type="status" value="NOT_ANNOTATED_CDS"/>
    <property type="molecule type" value="Genomic_DNA"/>
</dbReference>
<feature type="transmembrane region" description="Helical" evidence="5">
    <location>
        <begin position="103"/>
        <end position="121"/>
    </location>
</feature>
<proteinExistence type="predicted"/>
<name>K3W8H3_GLOUD</name>
<dbReference type="PANTHER" id="PTHR43461:SF1">
    <property type="entry name" value="TRANSMEMBRANE PROTEIN 256"/>
    <property type="match status" value="1"/>
</dbReference>
<reference evidence="7" key="1">
    <citation type="journal article" date="2010" name="Genome Biol.">
        <title>Genome sequence of the necrotrophic plant pathogen Pythium ultimum reveals original pathogenicity mechanisms and effector repertoire.</title>
        <authorList>
            <person name="Levesque C.A."/>
            <person name="Brouwer H."/>
            <person name="Cano L."/>
            <person name="Hamilton J.P."/>
            <person name="Holt C."/>
            <person name="Huitema E."/>
            <person name="Raffaele S."/>
            <person name="Robideau G.P."/>
            <person name="Thines M."/>
            <person name="Win J."/>
            <person name="Zerillo M.M."/>
            <person name="Beakes G.W."/>
            <person name="Boore J.L."/>
            <person name="Busam D."/>
            <person name="Dumas B."/>
            <person name="Ferriera S."/>
            <person name="Fuerstenberg S.I."/>
            <person name="Gachon C.M."/>
            <person name="Gaulin E."/>
            <person name="Govers F."/>
            <person name="Grenville-Briggs L."/>
            <person name="Horner N."/>
            <person name="Hostetler J."/>
            <person name="Jiang R.H."/>
            <person name="Johnson J."/>
            <person name="Krajaejun T."/>
            <person name="Lin H."/>
            <person name="Meijer H.J."/>
            <person name="Moore B."/>
            <person name="Morris P."/>
            <person name="Phuntmart V."/>
            <person name="Puiu D."/>
            <person name="Shetty J."/>
            <person name="Stajich J.E."/>
            <person name="Tripathy S."/>
            <person name="Wawra S."/>
            <person name="van West P."/>
            <person name="Whitty B.R."/>
            <person name="Coutinho P.M."/>
            <person name="Henrissat B."/>
            <person name="Martin F."/>
            <person name="Thomas P.D."/>
            <person name="Tyler B.M."/>
            <person name="De Vries R.P."/>
            <person name="Kamoun S."/>
            <person name="Yandell M."/>
            <person name="Tisserat N."/>
            <person name="Buell C.R."/>
        </authorList>
    </citation>
    <scope>NUCLEOTIDE SEQUENCE</scope>
    <source>
        <strain evidence="7">DAOM:BR144</strain>
    </source>
</reference>
<accession>K3W8H3</accession>
<reference evidence="7" key="2">
    <citation type="submission" date="2010-04" db="EMBL/GenBank/DDBJ databases">
        <authorList>
            <person name="Buell R."/>
            <person name="Hamilton J."/>
            <person name="Hostetler J."/>
        </authorList>
    </citation>
    <scope>NUCLEOTIDE SEQUENCE [LARGE SCALE GENOMIC DNA]</scope>
    <source>
        <strain evidence="7">DAOM:BR144</strain>
    </source>
</reference>
<keyword evidence="7" id="KW-1185">Reference proteome</keyword>
<dbReference type="HOGENOM" id="CLU_096548_3_3_1"/>
<feature type="transmembrane region" description="Helical" evidence="5">
    <location>
        <begin position="76"/>
        <end position="96"/>
    </location>
</feature>
<dbReference type="Proteomes" id="UP000019132">
    <property type="component" value="Unassembled WGS sequence"/>
</dbReference>
<evidence type="ECO:0000256" key="1">
    <source>
        <dbReference type="ARBA" id="ARBA00004141"/>
    </source>
</evidence>
<dbReference type="eggNOG" id="KOG3472">
    <property type="taxonomic scope" value="Eukaryota"/>
</dbReference>
<dbReference type="GO" id="GO:0016020">
    <property type="term" value="C:membrane"/>
    <property type="evidence" value="ECO:0007669"/>
    <property type="project" value="UniProtKB-SubCell"/>
</dbReference>
<keyword evidence="4 5" id="KW-0472">Membrane</keyword>
<evidence type="ECO:0000256" key="5">
    <source>
        <dbReference type="SAM" id="Phobius"/>
    </source>
</evidence>
<keyword evidence="2 5" id="KW-0812">Transmembrane</keyword>
<dbReference type="VEuPathDB" id="FungiDB:PYU1_G001264"/>
<evidence type="ECO:0000256" key="2">
    <source>
        <dbReference type="ARBA" id="ARBA00022692"/>
    </source>
</evidence>
<keyword evidence="3 5" id="KW-1133">Transmembrane helix</keyword>
<sequence>MNAIKSAVITPSSSLWWKLGAISGASAVMFGAFGAHALQAHVKDEKMLKNWGTAAQYHLLHSVVLLAAPFAKRPAVAGGLLATGTLLFSGSLYTMVLTDNRKLGAVTPFGGVALIAGWLALML</sequence>
<reference evidence="6" key="3">
    <citation type="submission" date="2015-02" db="UniProtKB">
        <authorList>
            <consortium name="EnsemblProtists"/>
        </authorList>
    </citation>
    <scope>IDENTIFICATION</scope>
    <source>
        <strain evidence="6">DAOM BR144</strain>
    </source>
</reference>
<evidence type="ECO:0000313" key="7">
    <source>
        <dbReference type="Proteomes" id="UP000019132"/>
    </source>
</evidence>
<dbReference type="OMA" id="VEYQFYH"/>
<evidence type="ECO:0000256" key="4">
    <source>
        <dbReference type="ARBA" id="ARBA00023136"/>
    </source>
</evidence>
<evidence type="ECO:0000313" key="6">
    <source>
        <dbReference type="EnsemblProtists" id="PYU1_T001264"/>
    </source>
</evidence>
<evidence type="ECO:0000256" key="3">
    <source>
        <dbReference type="ARBA" id="ARBA00022989"/>
    </source>
</evidence>
<feature type="transmembrane region" description="Helical" evidence="5">
    <location>
        <begin position="15"/>
        <end position="38"/>
    </location>
</feature>